<evidence type="ECO:0000256" key="4">
    <source>
        <dbReference type="PROSITE-ProRule" id="PRU00335"/>
    </source>
</evidence>
<evidence type="ECO:0000256" key="3">
    <source>
        <dbReference type="ARBA" id="ARBA00023163"/>
    </source>
</evidence>
<dbReference type="AlphaFoldDB" id="A0A387BSN3"/>
<reference evidence="6 7" key="1">
    <citation type="submission" date="2018-09" db="EMBL/GenBank/DDBJ databases">
        <title>Genome sequencing of strain 2DFW10M-5.</title>
        <authorList>
            <person name="Heo J."/>
            <person name="Kim S.-J."/>
            <person name="Kwon S.-W."/>
        </authorList>
    </citation>
    <scope>NUCLEOTIDE SEQUENCE [LARGE SCALE GENOMIC DNA]</scope>
    <source>
        <strain evidence="6 7">2DFW10M-5</strain>
    </source>
</reference>
<dbReference type="PANTHER" id="PTHR30055">
    <property type="entry name" value="HTH-TYPE TRANSCRIPTIONAL REGULATOR RUTR"/>
    <property type="match status" value="1"/>
</dbReference>
<dbReference type="KEGG" id="gry:D7I44_11195"/>
<keyword evidence="1" id="KW-0805">Transcription regulation</keyword>
<dbReference type="SUPFAM" id="SSF48498">
    <property type="entry name" value="Tetracyclin repressor-like, C-terminal domain"/>
    <property type="match status" value="1"/>
</dbReference>
<dbReference type="InterPro" id="IPR009057">
    <property type="entry name" value="Homeodomain-like_sf"/>
</dbReference>
<feature type="DNA-binding region" description="H-T-H motif" evidence="4">
    <location>
        <begin position="39"/>
        <end position="58"/>
    </location>
</feature>
<dbReference type="InterPro" id="IPR036271">
    <property type="entry name" value="Tet_transcr_reg_TetR-rel_C_sf"/>
</dbReference>
<dbReference type="Proteomes" id="UP000275069">
    <property type="component" value="Chromosome"/>
</dbReference>
<dbReference type="InterPro" id="IPR023772">
    <property type="entry name" value="DNA-bd_HTH_TetR-type_CS"/>
</dbReference>
<dbReference type="RefSeq" id="WP_120789566.1">
    <property type="nucleotide sequence ID" value="NZ_CP032624.1"/>
</dbReference>
<accession>A0A387BSN3</accession>
<evidence type="ECO:0000256" key="2">
    <source>
        <dbReference type="ARBA" id="ARBA00023125"/>
    </source>
</evidence>
<evidence type="ECO:0000313" key="7">
    <source>
        <dbReference type="Proteomes" id="UP000275069"/>
    </source>
</evidence>
<organism evidence="6 7">
    <name type="scientific">Gryllotalpicola protaetiae</name>
    <dbReference type="NCBI Taxonomy" id="2419771"/>
    <lineage>
        <taxon>Bacteria</taxon>
        <taxon>Bacillati</taxon>
        <taxon>Actinomycetota</taxon>
        <taxon>Actinomycetes</taxon>
        <taxon>Micrococcales</taxon>
        <taxon>Microbacteriaceae</taxon>
        <taxon>Gryllotalpicola</taxon>
    </lineage>
</organism>
<proteinExistence type="predicted"/>
<keyword evidence="3" id="KW-0804">Transcription</keyword>
<sequence length="199" mass="22044">MLLSGNPSVQRRRKGAELDAALLDAAWDELVERGYDAFTMDAVASRAQAARTVLYRRWSTKQDLVKAAIRNRGFQQTIEVPDTGSLRGDLIQFMNNANGSRAQKGIALLSRLGALYSDTGTNLGELRQGLVEARSEAIDRMLQRAVDRGEIDPAKLTPRVRSVAFDLFLHELMMTMRPVSSTAIADIIDEIFLPLVRVA</sequence>
<dbReference type="Gene3D" id="1.10.357.10">
    <property type="entry name" value="Tetracycline Repressor, domain 2"/>
    <property type="match status" value="1"/>
</dbReference>
<dbReference type="InterPro" id="IPR011075">
    <property type="entry name" value="TetR_C"/>
</dbReference>
<name>A0A387BSN3_9MICO</name>
<dbReference type="PRINTS" id="PR00455">
    <property type="entry name" value="HTHTETR"/>
</dbReference>
<dbReference type="OrthoDB" id="9796019at2"/>
<dbReference type="Gene3D" id="1.10.10.60">
    <property type="entry name" value="Homeodomain-like"/>
    <property type="match status" value="1"/>
</dbReference>
<protein>
    <submittedName>
        <fullName evidence="6">TetR/AcrR family transcriptional regulator</fullName>
    </submittedName>
</protein>
<dbReference type="Pfam" id="PF00440">
    <property type="entry name" value="TetR_N"/>
    <property type="match status" value="1"/>
</dbReference>
<dbReference type="SUPFAM" id="SSF46689">
    <property type="entry name" value="Homeodomain-like"/>
    <property type="match status" value="1"/>
</dbReference>
<gene>
    <name evidence="6" type="ORF">D7I44_11195</name>
</gene>
<dbReference type="PROSITE" id="PS50977">
    <property type="entry name" value="HTH_TETR_2"/>
    <property type="match status" value="1"/>
</dbReference>
<dbReference type="EMBL" id="CP032624">
    <property type="protein sequence ID" value="AYG04036.1"/>
    <property type="molecule type" value="Genomic_DNA"/>
</dbReference>
<feature type="domain" description="HTH tetR-type" evidence="5">
    <location>
        <begin position="16"/>
        <end position="76"/>
    </location>
</feature>
<dbReference type="InterPro" id="IPR001647">
    <property type="entry name" value="HTH_TetR"/>
</dbReference>
<dbReference type="PROSITE" id="PS01081">
    <property type="entry name" value="HTH_TETR_1"/>
    <property type="match status" value="1"/>
</dbReference>
<keyword evidence="2 4" id="KW-0238">DNA-binding</keyword>
<keyword evidence="7" id="KW-1185">Reference proteome</keyword>
<evidence type="ECO:0000259" key="5">
    <source>
        <dbReference type="PROSITE" id="PS50977"/>
    </source>
</evidence>
<dbReference type="PANTHER" id="PTHR30055:SF148">
    <property type="entry name" value="TETR-FAMILY TRANSCRIPTIONAL REGULATOR"/>
    <property type="match status" value="1"/>
</dbReference>
<evidence type="ECO:0000256" key="1">
    <source>
        <dbReference type="ARBA" id="ARBA00023015"/>
    </source>
</evidence>
<dbReference type="InterPro" id="IPR050109">
    <property type="entry name" value="HTH-type_TetR-like_transc_reg"/>
</dbReference>
<dbReference type="GO" id="GO:0000976">
    <property type="term" value="F:transcription cis-regulatory region binding"/>
    <property type="evidence" value="ECO:0007669"/>
    <property type="project" value="TreeGrafter"/>
</dbReference>
<evidence type="ECO:0000313" key="6">
    <source>
        <dbReference type="EMBL" id="AYG04036.1"/>
    </source>
</evidence>
<dbReference type="Pfam" id="PF16859">
    <property type="entry name" value="TetR_C_11"/>
    <property type="match status" value="1"/>
</dbReference>
<dbReference type="GO" id="GO:0003700">
    <property type="term" value="F:DNA-binding transcription factor activity"/>
    <property type="evidence" value="ECO:0007669"/>
    <property type="project" value="TreeGrafter"/>
</dbReference>